<evidence type="ECO:0000256" key="1">
    <source>
        <dbReference type="PROSITE-ProRule" id="PRU00175"/>
    </source>
</evidence>
<dbReference type="InterPro" id="IPR001841">
    <property type="entry name" value="Znf_RING"/>
</dbReference>
<comment type="caution">
    <text evidence="3">The sequence shown here is derived from an EMBL/GenBank/DDBJ whole genome shotgun (WGS) entry which is preliminary data.</text>
</comment>
<protein>
    <recommendedName>
        <fullName evidence="2">RING-type domain-containing protein</fullName>
    </recommendedName>
</protein>
<dbReference type="InterPro" id="IPR013083">
    <property type="entry name" value="Znf_RING/FYVE/PHD"/>
</dbReference>
<keyword evidence="4" id="KW-1185">Reference proteome</keyword>
<keyword evidence="1" id="KW-0862">Zinc</keyword>
<dbReference type="EMBL" id="CAXAQS010000349">
    <property type="protein sequence ID" value="CAK9251272.1"/>
    <property type="molecule type" value="Genomic_DNA"/>
</dbReference>
<evidence type="ECO:0000313" key="3">
    <source>
        <dbReference type="EMBL" id="CAK9251272.1"/>
    </source>
</evidence>
<feature type="domain" description="RING-type" evidence="2">
    <location>
        <begin position="6"/>
        <end position="45"/>
    </location>
</feature>
<keyword evidence="1" id="KW-0479">Metal-binding</keyword>
<evidence type="ECO:0000313" key="4">
    <source>
        <dbReference type="Proteomes" id="UP001497444"/>
    </source>
</evidence>
<dbReference type="SMART" id="SM00184">
    <property type="entry name" value="RING"/>
    <property type="match status" value="1"/>
</dbReference>
<reference evidence="3" key="1">
    <citation type="submission" date="2024-02" db="EMBL/GenBank/DDBJ databases">
        <authorList>
            <consortium name="ELIXIR-Norway"/>
            <consortium name="Elixir Norway"/>
        </authorList>
    </citation>
    <scope>NUCLEOTIDE SEQUENCE</scope>
</reference>
<gene>
    <name evidence="3" type="ORF">CSSPJE1EN1_LOCUS26650</name>
</gene>
<dbReference type="Proteomes" id="UP001497444">
    <property type="component" value="Unassembled WGS sequence"/>
</dbReference>
<organism evidence="3 4">
    <name type="scientific">Sphagnum jensenii</name>
    <dbReference type="NCBI Taxonomy" id="128206"/>
    <lineage>
        <taxon>Eukaryota</taxon>
        <taxon>Viridiplantae</taxon>
        <taxon>Streptophyta</taxon>
        <taxon>Embryophyta</taxon>
        <taxon>Bryophyta</taxon>
        <taxon>Sphagnophytina</taxon>
        <taxon>Sphagnopsida</taxon>
        <taxon>Sphagnales</taxon>
        <taxon>Sphagnaceae</taxon>
        <taxon>Sphagnum</taxon>
    </lineage>
</organism>
<dbReference type="PROSITE" id="PS50089">
    <property type="entry name" value="ZF_RING_2"/>
    <property type="match status" value="1"/>
</dbReference>
<accession>A0ABP0VA23</accession>
<sequence>MVDIECAICYEKIQGAPIILKCLHSACNLCCPFHYYSGELCPDCRLTSKFLADNTELMKTVLRNCRIRLMEAQIDLINYQSVSLKLRDTIVAELARESSPYSDELIKYMKGALKKCEVAHNNLADVVLAFDHHLAAADQVAAIQDGLFDMRVKFFNNFINSLDKWKAQMDTFKFNEKMW</sequence>
<proteinExistence type="predicted"/>
<evidence type="ECO:0000259" key="2">
    <source>
        <dbReference type="PROSITE" id="PS50089"/>
    </source>
</evidence>
<dbReference type="SUPFAM" id="SSF57850">
    <property type="entry name" value="RING/U-box"/>
    <property type="match status" value="1"/>
</dbReference>
<dbReference type="Gene3D" id="3.30.40.10">
    <property type="entry name" value="Zinc/RING finger domain, C3HC4 (zinc finger)"/>
    <property type="match status" value="1"/>
</dbReference>
<name>A0ABP0VA23_9BRYO</name>
<keyword evidence="1" id="KW-0863">Zinc-finger</keyword>